<accession>A0A679IWS8</accession>
<dbReference type="Gene3D" id="3.60.20.10">
    <property type="entry name" value="Glutamine Phosphoribosylpyrophosphate, subunit 1, domain 1"/>
    <property type="match status" value="1"/>
</dbReference>
<reference evidence="4" key="1">
    <citation type="submission" date="2019-12" db="EMBL/GenBank/DDBJ databases">
        <authorList>
            <person name="Cremers G."/>
        </authorList>
    </citation>
    <scope>NUCLEOTIDE SEQUENCE</scope>
    <source>
        <strain evidence="4">Mbul1</strain>
    </source>
</reference>
<dbReference type="CDD" id="cd01908">
    <property type="entry name" value="YafJ"/>
    <property type="match status" value="1"/>
</dbReference>
<dbReference type="Pfam" id="PF13230">
    <property type="entry name" value="GATase_4"/>
    <property type="match status" value="1"/>
</dbReference>
<dbReference type="InterPro" id="IPR029055">
    <property type="entry name" value="Ntn_hydrolases_N"/>
</dbReference>
<dbReference type="SUPFAM" id="SSF56235">
    <property type="entry name" value="N-terminal nucleophile aminohydrolases (Ntn hydrolases)"/>
    <property type="match status" value="1"/>
</dbReference>
<keyword evidence="4" id="KW-0808">Transferase</keyword>
<dbReference type="InterPro" id="IPR026869">
    <property type="entry name" value="EgtC-like"/>
</dbReference>
<keyword evidence="1 4" id="KW-0315">Glutamine amidotransferase</keyword>
<protein>
    <submittedName>
        <fullName evidence="4">Glutamine amidotransferase YafJ</fullName>
        <ecNumber evidence="4">2.4.2.-</ecNumber>
    </submittedName>
</protein>
<dbReference type="PANTHER" id="PTHR42824:SF1">
    <property type="entry name" value="GLUTAMINE AMIDOTRANSFERASE YAFJ-RELATED"/>
    <property type="match status" value="1"/>
</dbReference>
<dbReference type="InterPro" id="IPR017932">
    <property type="entry name" value="GATase_2_dom"/>
</dbReference>
<feature type="compositionally biased region" description="Pro residues" evidence="2">
    <location>
        <begin position="259"/>
        <end position="269"/>
    </location>
</feature>
<sequence length="285" mass="31690">MCELLGMSANVPTDIRFSFAGLARRGGETGPHADGWGITFYEGRGARAFHEPEPSARSVLAKLLRDYAIKSRIVIAHVRKANRGRVGLENTHPFSRELWGRRWTFAHNGQLKGVKKWPLTWFKPVGSTDSEYAFCWMLDRLQARYPSLPSPARLDSAVAELCAELHGLGVFNMLLSDSRTLYAHCGKRLCYLTRCAPFGTATLIDEDWHVDFAQETRTDDVVTVIATKALTRDECWTDVERGHMLSLRDGIVRIVKPGAPKPVRVPPPCSGSGLADRQTGQAASR</sequence>
<dbReference type="AlphaFoldDB" id="A0A679IWS8"/>
<evidence type="ECO:0000256" key="1">
    <source>
        <dbReference type="ARBA" id="ARBA00022962"/>
    </source>
</evidence>
<feature type="domain" description="Glutamine amidotransferase type-2" evidence="3">
    <location>
        <begin position="2"/>
        <end position="250"/>
    </location>
</feature>
<feature type="region of interest" description="Disordered" evidence="2">
    <location>
        <begin position="258"/>
        <end position="285"/>
    </location>
</feature>
<keyword evidence="4" id="KW-0328">Glycosyltransferase</keyword>
<dbReference type="GO" id="GO:0016757">
    <property type="term" value="F:glycosyltransferase activity"/>
    <property type="evidence" value="ECO:0007669"/>
    <property type="project" value="UniProtKB-KW"/>
</dbReference>
<dbReference type="PANTHER" id="PTHR42824">
    <property type="entry name" value="GLUTAMINE AMIDOTRANSFERASE"/>
    <property type="match status" value="1"/>
</dbReference>
<dbReference type="PROSITE" id="PS51278">
    <property type="entry name" value="GATASE_TYPE_2"/>
    <property type="match status" value="1"/>
</dbReference>
<evidence type="ECO:0000313" key="4">
    <source>
        <dbReference type="EMBL" id="CAA2100662.1"/>
    </source>
</evidence>
<dbReference type="EC" id="2.4.2.-" evidence="4"/>
<proteinExistence type="predicted"/>
<dbReference type="EMBL" id="LR743504">
    <property type="protein sequence ID" value="CAA2100662.1"/>
    <property type="molecule type" value="Genomic_DNA"/>
</dbReference>
<name>A0A679IWS8_9HYPH</name>
<evidence type="ECO:0000259" key="3">
    <source>
        <dbReference type="PROSITE" id="PS51278"/>
    </source>
</evidence>
<organism evidence="4">
    <name type="scientific">Methylobacterium bullatum</name>
    <dbReference type="NCBI Taxonomy" id="570505"/>
    <lineage>
        <taxon>Bacteria</taxon>
        <taxon>Pseudomonadati</taxon>
        <taxon>Pseudomonadota</taxon>
        <taxon>Alphaproteobacteria</taxon>
        <taxon>Hyphomicrobiales</taxon>
        <taxon>Methylobacteriaceae</taxon>
        <taxon>Methylobacterium</taxon>
    </lineage>
</organism>
<evidence type="ECO:0000256" key="2">
    <source>
        <dbReference type="SAM" id="MobiDB-lite"/>
    </source>
</evidence>
<gene>
    <name evidence="4" type="primary">yafJ</name>
    <name evidence="4" type="ORF">MBUL_00784</name>
</gene>